<sequence length="238" mass="28601">MIDRLDLIRELDQILQIFDNKKTSLLNIQKRAQNDARVTFYKHSLNTLDSTIHFLIFTHKHLGNTTWWKETYIDYNLSNRSFAKKPEDNYPREFDYIDQHIGNSYYIFIFSSFEHSFRLISKEYDPTSFEQNKNSFESLFKNIIKGIIPTENKNNFIEIATTIRNSIHNNGAYISRNSKDRPIIDWDGKLYRFNHQKPIETDLWKLNLDFTRELLHIFDKIIEHQSIASKRYIYDSTE</sequence>
<dbReference type="EMBL" id="VOAH01000010">
    <property type="protein sequence ID" value="TVP40081.1"/>
    <property type="molecule type" value="Genomic_DNA"/>
</dbReference>
<reference evidence="1 2" key="1">
    <citation type="journal article" date="2019" name="Front. Microbiol.">
        <title>Ammonia Oxidation by the Arctic Terrestrial Thaumarchaeote Candidatus Nitrosocosmicus arcticus Is Stimulated by Increasing Temperatures.</title>
        <authorList>
            <person name="Alves R.J.E."/>
            <person name="Kerou M."/>
            <person name="Zappe A."/>
            <person name="Bittner R."/>
            <person name="Abby S.S."/>
            <person name="Schmidt H.A."/>
            <person name="Pfeifer K."/>
            <person name="Schleper C."/>
        </authorList>
    </citation>
    <scope>NUCLEOTIDE SEQUENCE [LARGE SCALE GENOMIC DNA]</scope>
    <source>
        <strain evidence="1 2">Kfb</strain>
    </source>
</reference>
<proteinExistence type="predicted"/>
<evidence type="ECO:0000313" key="2">
    <source>
        <dbReference type="Proteomes" id="UP000315289"/>
    </source>
</evidence>
<keyword evidence="2" id="KW-1185">Reference proteome</keyword>
<dbReference type="RefSeq" id="WP_144732506.1">
    <property type="nucleotide sequence ID" value="NZ_ML675586.1"/>
</dbReference>
<organism evidence="1 2">
    <name type="scientific">Candidatus Nitrosocosmicus arcticus</name>
    <dbReference type="NCBI Taxonomy" id="2035267"/>
    <lineage>
        <taxon>Archaea</taxon>
        <taxon>Nitrososphaerota</taxon>
        <taxon>Nitrososphaeria</taxon>
        <taxon>Nitrososphaerales</taxon>
        <taxon>Nitrososphaeraceae</taxon>
        <taxon>Candidatus Nitrosocosmicus</taxon>
    </lineage>
</organism>
<dbReference type="AlphaFoldDB" id="A0A557STZ1"/>
<name>A0A557STZ1_9ARCH</name>
<accession>A0A557STZ1</accession>
<evidence type="ECO:0000313" key="1">
    <source>
        <dbReference type="EMBL" id="TVP40081.1"/>
    </source>
</evidence>
<comment type="caution">
    <text evidence="1">The sequence shown here is derived from an EMBL/GenBank/DDBJ whole genome shotgun (WGS) entry which is preliminary data.</text>
</comment>
<dbReference type="Proteomes" id="UP000315289">
    <property type="component" value="Unassembled WGS sequence"/>
</dbReference>
<dbReference type="OrthoDB" id="11968at2157"/>
<protein>
    <submittedName>
        <fullName evidence="1">Uncharacterized protein</fullName>
    </submittedName>
</protein>
<gene>
    <name evidence="1" type="ORF">NARC_100144</name>
</gene>